<evidence type="ECO:0000256" key="5">
    <source>
        <dbReference type="HAMAP-Rule" id="MF_00651"/>
    </source>
</evidence>
<keyword evidence="8" id="KW-1185">Reference proteome</keyword>
<dbReference type="SUPFAM" id="SSF53098">
    <property type="entry name" value="Ribonuclease H-like"/>
    <property type="match status" value="1"/>
</dbReference>
<keyword evidence="3 5" id="KW-0540">Nuclease</keyword>
<protein>
    <recommendedName>
        <fullName evidence="5">Putative pre-16S rRNA nuclease</fullName>
        <ecNumber evidence="5">3.1.-.-</ecNumber>
    </recommendedName>
</protein>
<evidence type="ECO:0000256" key="2">
    <source>
        <dbReference type="ARBA" id="ARBA00022517"/>
    </source>
</evidence>
<dbReference type="Proteomes" id="UP000291562">
    <property type="component" value="Chromosome"/>
</dbReference>
<dbReference type="OrthoDB" id="9796140at2"/>
<dbReference type="AlphaFoldDB" id="A0A411HMM9"/>
<dbReference type="HAMAP" id="MF_00651">
    <property type="entry name" value="Nuclease_YqgF"/>
    <property type="match status" value="1"/>
</dbReference>
<evidence type="ECO:0000256" key="1">
    <source>
        <dbReference type="ARBA" id="ARBA00022490"/>
    </source>
</evidence>
<feature type="domain" description="YqgF/RNase H-like" evidence="6">
    <location>
        <begin position="2"/>
        <end position="102"/>
    </location>
</feature>
<evidence type="ECO:0000313" key="8">
    <source>
        <dbReference type="Proteomes" id="UP000291562"/>
    </source>
</evidence>
<dbReference type="EC" id="3.1.-.-" evidence="5"/>
<comment type="similarity">
    <text evidence="5">Belongs to the YqgF HJR family.</text>
</comment>
<dbReference type="InterPro" id="IPR006641">
    <property type="entry name" value="YqgF/RNaseH-like_dom"/>
</dbReference>
<dbReference type="InterPro" id="IPR005227">
    <property type="entry name" value="YqgF"/>
</dbReference>
<proteinExistence type="inferred from homology"/>
<dbReference type="GO" id="GO:0004518">
    <property type="term" value="F:nuclease activity"/>
    <property type="evidence" value="ECO:0007669"/>
    <property type="project" value="UniProtKB-KW"/>
</dbReference>
<dbReference type="KEGG" id="xbc:ELE36_16015"/>
<dbReference type="SMART" id="SM00732">
    <property type="entry name" value="YqgFc"/>
    <property type="match status" value="1"/>
</dbReference>
<dbReference type="PANTHER" id="PTHR33317:SF4">
    <property type="entry name" value="POLYNUCLEOTIDYL TRANSFERASE, RIBONUCLEASE H-LIKE SUPERFAMILY PROTEIN"/>
    <property type="match status" value="1"/>
</dbReference>
<accession>A0A411HMM9</accession>
<dbReference type="InterPro" id="IPR037027">
    <property type="entry name" value="YqgF/RNaseH-like_dom_sf"/>
</dbReference>
<evidence type="ECO:0000256" key="3">
    <source>
        <dbReference type="ARBA" id="ARBA00022722"/>
    </source>
</evidence>
<dbReference type="PANTHER" id="PTHR33317">
    <property type="entry name" value="POLYNUCLEOTIDYL TRANSFERASE, RIBONUCLEASE H-LIKE SUPERFAMILY PROTEIN"/>
    <property type="match status" value="1"/>
</dbReference>
<dbReference type="RefSeq" id="WP_129835032.1">
    <property type="nucleotide sequence ID" value="NZ_CP035704.1"/>
</dbReference>
<dbReference type="GO" id="GO:0016788">
    <property type="term" value="F:hydrolase activity, acting on ester bonds"/>
    <property type="evidence" value="ECO:0007669"/>
    <property type="project" value="UniProtKB-UniRule"/>
</dbReference>
<comment type="subcellular location">
    <subcellularLocation>
        <location evidence="5">Cytoplasm</location>
    </subcellularLocation>
</comment>
<dbReference type="GO" id="GO:0000967">
    <property type="term" value="P:rRNA 5'-end processing"/>
    <property type="evidence" value="ECO:0007669"/>
    <property type="project" value="UniProtKB-UniRule"/>
</dbReference>
<keyword evidence="4 5" id="KW-0378">Hydrolase</keyword>
<dbReference type="Gene3D" id="3.30.420.140">
    <property type="entry name" value="YqgF/RNase H-like domain"/>
    <property type="match status" value="1"/>
</dbReference>
<gene>
    <name evidence="7" type="primary">ruvX</name>
    <name evidence="7" type="ORF">ELE36_16015</name>
</gene>
<evidence type="ECO:0000259" key="6">
    <source>
        <dbReference type="SMART" id="SM00732"/>
    </source>
</evidence>
<dbReference type="GO" id="GO:0005829">
    <property type="term" value="C:cytosol"/>
    <property type="evidence" value="ECO:0007669"/>
    <property type="project" value="TreeGrafter"/>
</dbReference>
<dbReference type="EMBL" id="CP035704">
    <property type="protein sequence ID" value="QBB71737.1"/>
    <property type="molecule type" value="Genomic_DNA"/>
</dbReference>
<keyword evidence="1 5" id="KW-0963">Cytoplasm</keyword>
<comment type="function">
    <text evidence="5">Could be a nuclease involved in processing of the 5'-end of pre-16S rRNA.</text>
</comment>
<sequence length="139" mass="15237">MSCVLGFDFGTRLIGVAVGNQITQSAQALSVIENSPSGPDWAKFDALLKEWRPQALLVGLPLTLDDKEQPITRAARAFAAALQKRYDLPVHAVDERYTSMEASRRFAEQRRSGTAKRKHAANIDSVAAQIIVESWLATA</sequence>
<evidence type="ECO:0000313" key="7">
    <source>
        <dbReference type="EMBL" id="QBB71737.1"/>
    </source>
</evidence>
<dbReference type="CDD" id="cd16964">
    <property type="entry name" value="YqgF"/>
    <property type="match status" value="1"/>
</dbReference>
<keyword evidence="2 5" id="KW-0690">Ribosome biogenesis</keyword>
<evidence type="ECO:0000256" key="4">
    <source>
        <dbReference type="ARBA" id="ARBA00022801"/>
    </source>
</evidence>
<dbReference type="Pfam" id="PF03652">
    <property type="entry name" value="RuvX"/>
    <property type="match status" value="1"/>
</dbReference>
<organism evidence="7 8">
    <name type="scientific">Pseudolysobacter antarcticus</name>
    <dbReference type="NCBI Taxonomy" id="2511995"/>
    <lineage>
        <taxon>Bacteria</taxon>
        <taxon>Pseudomonadati</taxon>
        <taxon>Pseudomonadota</taxon>
        <taxon>Gammaproteobacteria</taxon>
        <taxon>Lysobacterales</taxon>
        <taxon>Rhodanobacteraceae</taxon>
        <taxon>Pseudolysobacter</taxon>
    </lineage>
</organism>
<name>A0A411HMM9_9GAMM</name>
<reference evidence="7 8" key="1">
    <citation type="submission" date="2019-01" db="EMBL/GenBank/DDBJ databases">
        <title>Pseudolysobacter antarctica gen. nov., sp. nov., isolated from Fildes Peninsula, Antarctica.</title>
        <authorList>
            <person name="Wei Z."/>
            <person name="Peng F."/>
        </authorList>
    </citation>
    <scope>NUCLEOTIDE SEQUENCE [LARGE SCALE GENOMIC DNA]</scope>
    <source>
        <strain evidence="7 8">AQ6-296</strain>
    </source>
</reference>
<dbReference type="InterPro" id="IPR012337">
    <property type="entry name" value="RNaseH-like_sf"/>
</dbReference>
<dbReference type="NCBIfam" id="TIGR00250">
    <property type="entry name" value="RNAse_H_YqgF"/>
    <property type="match status" value="1"/>
</dbReference>